<dbReference type="GeneID" id="28736877"/>
<gene>
    <name evidence="1" type="ORF">AB675_4834</name>
</gene>
<accession>A0A0N0NIN0</accession>
<evidence type="ECO:0000313" key="2">
    <source>
        <dbReference type="Proteomes" id="UP000038010"/>
    </source>
</evidence>
<organism evidence="1 2">
    <name type="scientific">Cyphellophora attinorum</name>
    <dbReference type="NCBI Taxonomy" id="1664694"/>
    <lineage>
        <taxon>Eukaryota</taxon>
        <taxon>Fungi</taxon>
        <taxon>Dikarya</taxon>
        <taxon>Ascomycota</taxon>
        <taxon>Pezizomycotina</taxon>
        <taxon>Eurotiomycetes</taxon>
        <taxon>Chaetothyriomycetidae</taxon>
        <taxon>Chaetothyriales</taxon>
        <taxon>Cyphellophoraceae</taxon>
        <taxon>Cyphellophora</taxon>
    </lineage>
</organism>
<dbReference type="AlphaFoldDB" id="A0A0N0NIN0"/>
<name>A0A0N0NIN0_9EURO</name>
<dbReference type="Proteomes" id="UP000038010">
    <property type="component" value="Unassembled WGS sequence"/>
</dbReference>
<sequence length="383" mass="41343">MEVSVTAANDILEASDGLPLYREFSQGPVLAISISIPTKGRRANFDVAQVRLQSAIRSRVGSQVSIKKTLNLVEYVPWSHFTPVHATSTATTTSYSAKVSFDVSGKPHKQSVMLPSTSLDGSTYVTQHTALNDRHLVRGTCETYSWVNVDFVQNGISVYQTKEPVELEVKPQHMTIASPKTIRGGAAAMCRTVVSGLRSRWAASPAAVTAEVSLPSDEELHLVDNKNPATNKTYTSVELPLHVAFSGLSAPVVEAISQSGGVRCDVETKWYSTRSFNTSAQASAGHTEPNRTVIASQLISTQGSAVIFPPLARPSNGASAEEKLSTMSLLHLVLPKSASLPSVQTDLLKVEYELELKYTFQLDGYKSPLFLKGKAKVDCCLSS</sequence>
<evidence type="ECO:0000313" key="1">
    <source>
        <dbReference type="EMBL" id="KPI35639.1"/>
    </source>
</evidence>
<keyword evidence="2" id="KW-1185">Reference proteome</keyword>
<proteinExistence type="predicted"/>
<dbReference type="OrthoDB" id="4157504at2759"/>
<comment type="caution">
    <text evidence="1">The sequence shown here is derived from an EMBL/GenBank/DDBJ whole genome shotgun (WGS) entry which is preliminary data.</text>
</comment>
<dbReference type="RefSeq" id="XP_017995602.1">
    <property type="nucleotide sequence ID" value="XM_018144997.1"/>
</dbReference>
<dbReference type="VEuPathDB" id="FungiDB:AB675_4834"/>
<reference evidence="1 2" key="1">
    <citation type="submission" date="2015-06" db="EMBL/GenBank/DDBJ databases">
        <title>Draft genome of the ant-associated black yeast Phialophora attae CBS 131958.</title>
        <authorList>
            <person name="Moreno L.F."/>
            <person name="Stielow B.J."/>
            <person name="de Hoog S."/>
            <person name="Vicente V.A."/>
            <person name="Weiss V.A."/>
            <person name="de Vries M."/>
            <person name="Cruz L.M."/>
            <person name="Souza E.M."/>
        </authorList>
    </citation>
    <scope>NUCLEOTIDE SEQUENCE [LARGE SCALE GENOMIC DNA]</scope>
    <source>
        <strain evidence="1 2">CBS 131958</strain>
    </source>
</reference>
<dbReference type="EMBL" id="LFJN01000038">
    <property type="protein sequence ID" value="KPI35639.1"/>
    <property type="molecule type" value="Genomic_DNA"/>
</dbReference>
<protein>
    <submittedName>
        <fullName evidence="1">Uncharacterized protein</fullName>
    </submittedName>
</protein>